<feature type="region of interest" description="Disordered" evidence="2">
    <location>
        <begin position="295"/>
        <end position="315"/>
    </location>
</feature>
<gene>
    <name evidence="1" type="primary">trhO</name>
    <name evidence="4" type="ORF">G0Q06_04730</name>
</gene>
<keyword evidence="1" id="KW-0560">Oxidoreductase</keyword>
<dbReference type="InterPro" id="IPR001763">
    <property type="entry name" value="Rhodanese-like_dom"/>
</dbReference>
<dbReference type="SMART" id="SM00450">
    <property type="entry name" value="RHOD"/>
    <property type="match status" value="1"/>
</dbReference>
<keyword evidence="1" id="KW-0819">tRNA processing</keyword>
<comment type="caution">
    <text evidence="4">The sequence shown here is derived from an EMBL/GenBank/DDBJ whole genome shotgun (WGS) entry which is preliminary data.</text>
</comment>
<evidence type="ECO:0000313" key="5">
    <source>
        <dbReference type="Proteomes" id="UP000478417"/>
    </source>
</evidence>
<keyword evidence="5" id="KW-1185">Reference proteome</keyword>
<evidence type="ECO:0000256" key="1">
    <source>
        <dbReference type="HAMAP-Rule" id="MF_00469"/>
    </source>
</evidence>
<dbReference type="InterPro" id="IPR020936">
    <property type="entry name" value="TrhO"/>
</dbReference>
<dbReference type="Pfam" id="PF17773">
    <property type="entry name" value="UPF0176_N"/>
    <property type="match status" value="1"/>
</dbReference>
<dbReference type="PROSITE" id="PS50206">
    <property type="entry name" value="RHODANESE_3"/>
    <property type="match status" value="1"/>
</dbReference>
<dbReference type="InterPro" id="IPR040503">
    <property type="entry name" value="TRHO_N"/>
</dbReference>
<comment type="function">
    <text evidence="1">Catalyzes oxygen-dependent 5-hydroxyuridine (ho5U) modification at position 34 in tRNAs.</text>
</comment>
<dbReference type="SUPFAM" id="SSF52821">
    <property type="entry name" value="Rhodanese/Cell cycle control phosphatase"/>
    <property type="match status" value="1"/>
</dbReference>
<name>A0A6B2LYQ8_9BACT</name>
<dbReference type="EC" id="1.14.-.-" evidence="1"/>
<dbReference type="RefSeq" id="WP_163963337.1">
    <property type="nucleotide sequence ID" value="NZ_JAAGNX010000001.1"/>
</dbReference>
<keyword evidence="4" id="KW-0808">Transferase</keyword>
<dbReference type="Proteomes" id="UP000478417">
    <property type="component" value="Unassembled WGS sequence"/>
</dbReference>
<dbReference type="InterPro" id="IPR036873">
    <property type="entry name" value="Rhodanese-like_dom_sf"/>
</dbReference>
<dbReference type="Gene3D" id="3.30.70.100">
    <property type="match status" value="1"/>
</dbReference>
<dbReference type="GO" id="GO:0016740">
    <property type="term" value="F:transferase activity"/>
    <property type="evidence" value="ECO:0007669"/>
    <property type="project" value="UniProtKB-KW"/>
</dbReference>
<feature type="domain" description="Rhodanese" evidence="3">
    <location>
        <begin position="123"/>
        <end position="217"/>
    </location>
</feature>
<dbReference type="CDD" id="cd01518">
    <property type="entry name" value="RHOD_YceA"/>
    <property type="match status" value="1"/>
</dbReference>
<protein>
    <recommendedName>
        <fullName evidence="1">tRNA uridine(34) hydroxylase</fullName>
        <ecNumber evidence="1">1.14.-.-</ecNumber>
    </recommendedName>
    <alternativeName>
        <fullName evidence="1">tRNA hydroxylation protein O</fullName>
    </alternativeName>
</protein>
<dbReference type="Gene3D" id="3.40.250.10">
    <property type="entry name" value="Rhodanese-like domain"/>
    <property type="match status" value="1"/>
</dbReference>
<dbReference type="PANTHER" id="PTHR43268:SF3">
    <property type="entry name" value="RHODANESE-LIKE DOMAIN-CONTAINING PROTEIN 7-RELATED"/>
    <property type="match status" value="1"/>
</dbReference>
<comment type="catalytic activity">
    <reaction evidence="1">
        <text>uridine(34) in tRNA + AH2 + O2 = 5-hydroxyuridine(34) in tRNA + A + H2O</text>
        <dbReference type="Rhea" id="RHEA:64224"/>
        <dbReference type="Rhea" id="RHEA-COMP:11727"/>
        <dbReference type="Rhea" id="RHEA-COMP:13381"/>
        <dbReference type="ChEBI" id="CHEBI:13193"/>
        <dbReference type="ChEBI" id="CHEBI:15377"/>
        <dbReference type="ChEBI" id="CHEBI:15379"/>
        <dbReference type="ChEBI" id="CHEBI:17499"/>
        <dbReference type="ChEBI" id="CHEBI:65315"/>
        <dbReference type="ChEBI" id="CHEBI:136877"/>
    </reaction>
</comment>
<comment type="similarity">
    <text evidence="1">Belongs to the TrhO family.</text>
</comment>
<accession>A0A6B2LYQ8</accession>
<dbReference type="NCBIfam" id="NF001136">
    <property type="entry name" value="PRK00142.1-4"/>
    <property type="match status" value="1"/>
</dbReference>
<sequence length="315" mass="35581">MTHYAVTAFYKFVDLKDLASLKSILETKGSELGILGTILLAEEGINSTIAGLPGKLDTFMAFLRSLEPFEDLEEKRSGSEGPPFYRFKVRLKKEIVTIGVPEADPRKAVGKYVDPQEWNNLIEDPNTVLIDTRNDYEVAMGKFKGAIDPETPSFRDFPKWAEEHLAKKPDQKIAMYCTGGIRCEKATSLLKQMGYRNVYHLKGGILKYLETIPPEQSTWEGSCFVFDQRVGLEHGLRASDYTLCHGCRNPLSDQDRDSPLYEPGVMCPHCANTLSEEKIARLRERQLQVRLAEARGDHHIGSLPNPEPFEENKDD</sequence>
<proteinExistence type="inferred from homology"/>
<dbReference type="GO" id="GO:0016705">
    <property type="term" value="F:oxidoreductase activity, acting on paired donors, with incorporation or reduction of molecular oxygen"/>
    <property type="evidence" value="ECO:0007669"/>
    <property type="project" value="UniProtKB-UniRule"/>
</dbReference>
<dbReference type="EMBL" id="JAAGNX010000001">
    <property type="protein sequence ID" value="NDV61748.1"/>
    <property type="molecule type" value="Genomic_DNA"/>
</dbReference>
<dbReference type="HAMAP" id="MF_00469">
    <property type="entry name" value="TrhO"/>
    <property type="match status" value="1"/>
</dbReference>
<dbReference type="Pfam" id="PF00581">
    <property type="entry name" value="Rhodanese"/>
    <property type="match status" value="1"/>
</dbReference>
<dbReference type="PANTHER" id="PTHR43268">
    <property type="entry name" value="THIOSULFATE SULFURTRANSFERASE/RHODANESE-LIKE DOMAIN-CONTAINING PROTEIN 2"/>
    <property type="match status" value="1"/>
</dbReference>
<dbReference type="GO" id="GO:0006400">
    <property type="term" value="P:tRNA modification"/>
    <property type="evidence" value="ECO:0007669"/>
    <property type="project" value="UniProtKB-UniRule"/>
</dbReference>
<organism evidence="4 5">
    <name type="scientific">Oceanipulchritudo coccoides</name>
    <dbReference type="NCBI Taxonomy" id="2706888"/>
    <lineage>
        <taxon>Bacteria</taxon>
        <taxon>Pseudomonadati</taxon>
        <taxon>Verrucomicrobiota</taxon>
        <taxon>Opitutia</taxon>
        <taxon>Puniceicoccales</taxon>
        <taxon>Oceanipulchritudinaceae</taxon>
        <taxon>Oceanipulchritudo</taxon>
    </lineage>
</organism>
<evidence type="ECO:0000256" key="2">
    <source>
        <dbReference type="SAM" id="MobiDB-lite"/>
    </source>
</evidence>
<dbReference type="AlphaFoldDB" id="A0A6B2LYQ8"/>
<evidence type="ECO:0000313" key="4">
    <source>
        <dbReference type="EMBL" id="NDV61748.1"/>
    </source>
</evidence>
<reference evidence="4 5" key="1">
    <citation type="submission" date="2020-02" db="EMBL/GenBank/DDBJ databases">
        <title>Albibacoteraceae fam. nov., the first described family within the subdivision 4 Verrucomicrobia.</title>
        <authorList>
            <person name="Xi F."/>
        </authorList>
    </citation>
    <scope>NUCLEOTIDE SEQUENCE [LARGE SCALE GENOMIC DNA]</scope>
    <source>
        <strain evidence="4 5">CK1056</strain>
    </source>
</reference>
<evidence type="ECO:0000259" key="3">
    <source>
        <dbReference type="PROSITE" id="PS50206"/>
    </source>
</evidence>